<feature type="transmembrane region" description="Helical" evidence="11">
    <location>
        <begin position="486"/>
        <end position="511"/>
    </location>
</feature>
<gene>
    <name evidence="14" type="ORF">E0Z10_g9755</name>
</gene>
<evidence type="ECO:0000256" key="10">
    <source>
        <dbReference type="ARBA" id="ARBA00048048"/>
    </source>
</evidence>
<dbReference type="Pfam" id="PF01529">
    <property type="entry name" value="DHHC"/>
    <property type="match status" value="1"/>
</dbReference>
<dbReference type="GO" id="GO:0005794">
    <property type="term" value="C:Golgi apparatus"/>
    <property type="evidence" value="ECO:0007669"/>
    <property type="project" value="TreeGrafter"/>
</dbReference>
<reference evidence="14 15" key="1">
    <citation type="submission" date="2019-03" db="EMBL/GenBank/DDBJ databases">
        <title>Draft genome sequence of Xylaria hypoxylon DSM 108379, a ubiquitous saprotrophic-parasitic fungi on hardwood.</title>
        <authorList>
            <person name="Buettner E."/>
            <person name="Leonhardt S."/>
            <person name="Gebauer A.M."/>
            <person name="Liers C."/>
            <person name="Hofrichter M."/>
            <person name="Kellner H."/>
        </authorList>
    </citation>
    <scope>NUCLEOTIDE SEQUENCE [LARGE SCALE GENOMIC DNA]</scope>
    <source>
        <strain evidence="14 15">DSM 108379</strain>
    </source>
</reference>
<evidence type="ECO:0000256" key="6">
    <source>
        <dbReference type="ARBA" id="ARBA00023139"/>
    </source>
</evidence>
<evidence type="ECO:0000256" key="1">
    <source>
        <dbReference type="ARBA" id="ARBA00004127"/>
    </source>
</evidence>
<dbReference type="GO" id="GO:0019706">
    <property type="term" value="F:protein-cysteine S-palmitoyltransferase activity"/>
    <property type="evidence" value="ECO:0007669"/>
    <property type="project" value="UniProtKB-EC"/>
</dbReference>
<organism evidence="14 15">
    <name type="scientific">Xylaria hypoxylon</name>
    <dbReference type="NCBI Taxonomy" id="37992"/>
    <lineage>
        <taxon>Eukaryota</taxon>
        <taxon>Fungi</taxon>
        <taxon>Dikarya</taxon>
        <taxon>Ascomycota</taxon>
        <taxon>Pezizomycotina</taxon>
        <taxon>Sordariomycetes</taxon>
        <taxon>Xylariomycetidae</taxon>
        <taxon>Xylariales</taxon>
        <taxon>Xylariaceae</taxon>
        <taxon>Xylaria</taxon>
    </lineage>
</organism>
<dbReference type="GO" id="GO:0005783">
    <property type="term" value="C:endoplasmic reticulum"/>
    <property type="evidence" value="ECO:0007669"/>
    <property type="project" value="TreeGrafter"/>
</dbReference>
<feature type="transmembrane region" description="Helical" evidence="11">
    <location>
        <begin position="341"/>
        <end position="365"/>
    </location>
</feature>
<feature type="region of interest" description="Disordered" evidence="12">
    <location>
        <begin position="612"/>
        <end position="654"/>
    </location>
</feature>
<comment type="caution">
    <text evidence="14">The sequence shown here is derived from an EMBL/GenBank/DDBJ whole genome shotgun (WGS) entry which is preliminary data.</text>
</comment>
<feature type="transmembrane region" description="Helical" evidence="11">
    <location>
        <begin position="531"/>
        <end position="553"/>
    </location>
</feature>
<evidence type="ECO:0000256" key="5">
    <source>
        <dbReference type="ARBA" id="ARBA00023136"/>
    </source>
</evidence>
<evidence type="ECO:0000259" key="13">
    <source>
        <dbReference type="Pfam" id="PF01529"/>
    </source>
</evidence>
<evidence type="ECO:0000256" key="11">
    <source>
        <dbReference type="RuleBase" id="RU079119"/>
    </source>
</evidence>
<dbReference type="STRING" id="37992.A0A4Z0YJF6"/>
<dbReference type="AlphaFoldDB" id="A0A4Z0YJF6"/>
<comment type="domain">
    <text evidence="11">The DHHC domain is required for palmitoyltransferase activity.</text>
</comment>
<evidence type="ECO:0000256" key="4">
    <source>
        <dbReference type="ARBA" id="ARBA00022989"/>
    </source>
</evidence>
<feature type="region of interest" description="Disordered" evidence="12">
    <location>
        <begin position="1"/>
        <end position="317"/>
    </location>
</feature>
<accession>A0A4Z0YJF6</accession>
<comment type="similarity">
    <text evidence="9">Belongs to the DHHC palmitoyltransferase family. ERF2/ZDHHC9 subfamily.</text>
</comment>
<keyword evidence="2 11" id="KW-0808">Transferase</keyword>
<proteinExistence type="inferred from homology"/>
<feature type="compositionally biased region" description="Low complexity" evidence="12">
    <location>
        <begin position="91"/>
        <end position="100"/>
    </location>
</feature>
<sequence length="654" mass="72280">MASQAQPTSPISPGSNDESLPSPLYPPGPPSVLSSRMTDIASQDGDTAGPAMKKMSHTTESRPGTAITGMSSSRGGGWSHSLPLRKGIQRGSVSGSVGSGRPLSSASKASRSHAPLASHAFFRPMSSQKLQAQRAPRPPSIGQHRPSIDDLPDEDDQSHIAPHEILAPATSSRNNQPARDPDNVQPPPSPGTEATELYDRVTTTTSPTYDYYPTASVTDSASPLHRKQAEQRGLTLNLDKSTSYRGNGSPPSPARTPHSFRSTFLMSGMGDSSTNRQNHDMHGAEKLSSGASSPRIADNPAGTSARESRPNSQLGHNHEYFEGNTVFCLGGRLQNTRHRPINIGTGFLIVLPAALFFGGCAPYLWHNLSPAIPIIFAYLFIISLSSFLRASVSDPGILPRNLHQFPPADENEDPLRLAPPTNDWTLIKSAESSIAAMEVPTKFCRSCNIWRPPRAHHCRLCDNCVETQDHHCVWVNNCVGRRNYRYFFTFVTSTTVMALYLVGVSLAQIIIYSHREDVSFGRAVDHFRVAFVLVIYGILGLLYPVALTGYHLYLMARGETTREFLNSHKLLKQDRYRAFTQGSMWRNWLVVLCRPRPPTYYRFKDRYQEGDQRFGERRNVQENRKPADSQDVEMHSVRPFQGPVSLRHEASASR</sequence>
<dbReference type="PANTHER" id="PTHR22883:SF43">
    <property type="entry name" value="PALMITOYLTRANSFERASE APP"/>
    <property type="match status" value="1"/>
</dbReference>
<evidence type="ECO:0000256" key="3">
    <source>
        <dbReference type="ARBA" id="ARBA00022692"/>
    </source>
</evidence>
<evidence type="ECO:0000256" key="7">
    <source>
        <dbReference type="ARBA" id="ARBA00023288"/>
    </source>
</evidence>
<comment type="catalytic activity">
    <reaction evidence="10 11">
        <text>L-cysteinyl-[protein] + hexadecanoyl-CoA = S-hexadecanoyl-L-cysteinyl-[protein] + CoA</text>
        <dbReference type="Rhea" id="RHEA:36683"/>
        <dbReference type="Rhea" id="RHEA-COMP:10131"/>
        <dbReference type="Rhea" id="RHEA-COMP:11032"/>
        <dbReference type="ChEBI" id="CHEBI:29950"/>
        <dbReference type="ChEBI" id="CHEBI:57287"/>
        <dbReference type="ChEBI" id="CHEBI:57379"/>
        <dbReference type="ChEBI" id="CHEBI:74151"/>
        <dbReference type="EC" id="2.3.1.225"/>
    </reaction>
</comment>
<evidence type="ECO:0000313" key="15">
    <source>
        <dbReference type="Proteomes" id="UP000297716"/>
    </source>
</evidence>
<keyword evidence="7" id="KW-0449">Lipoprotein</keyword>
<dbReference type="Proteomes" id="UP000297716">
    <property type="component" value="Unassembled WGS sequence"/>
</dbReference>
<protein>
    <recommendedName>
        <fullName evidence="11">Palmitoyltransferase</fullName>
        <ecNumber evidence="11">2.3.1.225</ecNumber>
    </recommendedName>
</protein>
<evidence type="ECO:0000256" key="8">
    <source>
        <dbReference type="ARBA" id="ARBA00023315"/>
    </source>
</evidence>
<feature type="compositionally biased region" description="Polar residues" evidence="12">
    <location>
        <begin position="1"/>
        <end position="18"/>
    </location>
</feature>
<dbReference type="OrthoDB" id="9909019at2759"/>
<evidence type="ECO:0000256" key="9">
    <source>
        <dbReference type="ARBA" id="ARBA00023463"/>
    </source>
</evidence>
<evidence type="ECO:0000256" key="12">
    <source>
        <dbReference type="SAM" id="MobiDB-lite"/>
    </source>
</evidence>
<dbReference type="EC" id="2.3.1.225" evidence="11"/>
<dbReference type="InterPro" id="IPR039859">
    <property type="entry name" value="PFA4/ZDH16/20/ERF2-like"/>
</dbReference>
<keyword evidence="6" id="KW-0564">Palmitate</keyword>
<keyword evidence="3 11" id="KW-0812">Transmembrane</keyword>
<comment type="subcellular location">
    <subcellularLocation>
        <location evidence="1">Endomembrane system</location>
        <topology evidence="1">Multi-pass membrane protein</topology>
    </subcellularLocation>
</comment>
<keyword evidence="15" id="KW-1185">Reference proteome</keyword>
<keyword evidence="4 11" id="KW-1133">Transmembrane helix</keyword>
<dbReference type="EMBL" id="SKBN01000324">
    <property type="protein sequence ID" value="TGJ79010.1"/>
    <property type="molecule type" value="Genomic_DNA"/>
</dbReference>
<keyword evidence="5 11" id="KW-0472">Membrane</keyword>
<keyword evidence="8 11" id="KW-0012">Acyltransferase</keyword>
<dbReference type="InterPro" id="IPR001594">
    <property type="entry name" value="Palmitoyltrfase_DHHC"/>
</dbReference>
<feature type="compositionally biased region" description="Polar residues" evidence="12">
    <location>
        <begin position="259"/>
        <end position="276"/>
    </location>
</feature>
<evidence type="ECO:0000256" key="2">
    <source>
        <dbReference type="ARBA" id="ARBA00022679"/>
    </source>
</evidence>
<name>A0A4Z0YJF6_9PEZI</name>
<feature type="domain" description="Palmitoyltransferase DHHC" evidence="13">
    <location>
        <begin position="441"/>
        <end position="567"/>
    </location>
</feature>
<feature type="compositionally biased region" description="Basic and acidic residues" evidence="12">
    <location>
        <begin position="612"/>
        <end position="636"/>
    </location>
</feature>
<feature type="compositionally biased region" description="Polar residues" evidence="12">
    <location>
        <begin position="36"/>
        <end position="45"/>
    </location>
</feature>
<evidence type="ECO:0000313" key="14">
    <source>
        <dbReference type="EMBL" id="TGJ79010.1"/>
    </source>
</evidence>
<dbReference type="PROSITE" id="PS50216">
    <property type="entry name" value="DHHC"/>
    <property type="match status" value="1"/>
</dbReference>
<feature type="transmembrane region" description="Helical" evidence="11">
    <location>
        <begin position="371"/>
        <end position="392"/>
    </location>
</feature>
<dbReference type="GO" id="GO:0006612">
    <property type="term" value="P:protein targeting to membrane"/>
    <property type="evidence" value="ECO:0007669"/>
    <property type="project" value="TreeGrafter"/>
</dbReference>
<feature type="compositionally biased region" description="Low complexity" evidence="12">
    <location>
        <begin position="202"/>
        <end position="214"/>
    </location>
</feature>
<dbReference type="PANTHER" id="PTHR22883">
    <property type="entry name" value="ZINC FINGER DHHC DOMAIN CONTAINING PROTEIN"/>
    <property type="match status" value="1"/>
</dbReference>